<organism evidence="1">
    <name type="scientific">bioreactor metagenome</name>
    <dbReference type="NCBI Taxonomy" id="1076179"/>
    <lineage>
        <taxon>unclassified sequences</taxon>
        <taxon>metagenomes</taxon>
        <taxon>ecological metagenomes</taxon>
    </lineage>
</organism>
<evidence type="ECO:0000313" key="1">
    <source>
        <dbReference type="EMBL" id="MPM47525.1"/>
    </source>
</evidence>
<gene>
    <name evidence="1" type="ORF">SDC9_94236</name>
</gene>
<reference evidence="1" key="1">
    <citation type="submission" date="2019-08" db="EMBL/GenBank/DDBJ databases">
        <authorList>
            <person name="Kucharzyk K."/>
            <person name="Murdoch R.W."/>
            <person name="Higgins S."/>
            <person name="Loffler F."/>
        </authorList>
    </citation>
    <scope>NUCLEOTIDE SEQUENCE</scope>
</reference>
<protein>
    <submittedName>
        <fullName evidence="1">Uncharacterized protein</fullName>
    </submittedName>
</protein>
<comment type="caution">
    <text evidence="1">The sequence shown here is derived from an EMBL/GenBank/DDBJ whole genome shotgun (WGS) entry which is preliminary data.</text>
</comment>
<name>A0A645A2W8_9ZZZZ</name>
<sequence length="80" mass="8350">MTPSTSVCGVAISIGMSLQVPGSDSSQLMTRYLGFGLVCGMKLHFTPVGKPAPPRPRSPESLTKVMIASGSMPTALRAAW</sequence>
<dbReference type="AlphaFoldDB" id="A0A645A2W8"/>
<accession>A0A645A2W8</accession>
<proteinExistence type="predicted"/>
<dbReference type="EMBL" id="VSSQ01011711">
    <property type="protein sequence ID" value="MPM47525.1"/>
    <property type="molecule type" value="Genomic_DNA"/>
</dbReference>